<organism evidence="1 2">
    <name type="scientific">Roseburia intestinalis XB6B4</name>
    <dbReference type="NCBI Taxonomy" id="718255"/>
    <lineage>
        <taxon>Bacteria</taxon>
        <taxon>Bacillati</taxon>
        <taxon>Bacillota</taxon>
        <taxon>Clostridia</taxon>
        <taxon>Lachnospirales</taxon>
        <taxon>Lachnospiraceae</taxon>
        <taxon>Roseburia</taxon>
    </lineage>
</organism>
<dbReference type="EMBL" id="FP929050">
    <property type="protein sequence ID" value="CBL12262.1"/>
    <property type="molecule type" value="Genomic_DNA"/>
</dbReference>
<proteinExistence type="predicted"/>
<sequence>MKLKGVENVILKSRMKEYELIEKLVEHLVERNI</sequence>
<dbReference type="HOGENOM" id="CLU_3383585_0_0_9"/>
<reference evidence="1 2" key="2">
    <citation type="submission" date="2010-03" db="EMBL/GenBank/DDBJ databases">
        <authorList>
            <person name="Pajon A."/>
        </authorList>
    </citation>
    <scope>NUCLEOTIDE SEQUENCE [LARGE SCALE GENOMIC DNA]</scope>
    <source>
        <strain evidence="1 2">XB6B4</strain>
    </source>
</reference>
<evidence type="ECO:0000313" key="2">
    <source>
        <dbReference type="Proteomes" id="UP000008953"/>
    </source>
</evidence>
<reference evidence="1 2" key="1">
    <citation type="submission" date="2010-03" db="EMBL/GenBank/DDBJ databases">
        <title>The genome sequence of Roseburia intestinalis XB6B4.</title>
        <authorList>
            <consortium name="metaHIT consortium -- http://www.metahit.eu/"/>
            <person name="Pajon A."/>
            <person name="Turner K."/>
            <person name="Parkhill J."/>
            <person name="Bernalier A."/>
        </authorList>
    </citation>
    <scope>NUCLEOTIDE SEQUENCE [LARGE SCALE GENOMIC DNA]</scope>
    <source>
        <strain evidence="1 2">XB6B4</strain>
    </source>
</reference>
<evidence type="ECO:0000313" key="1">
    <source>
        <dbReference type="EMBL" id="CBL12262.1"/>
    </source>
</evidence>
<protein>
    <submittedName>
        <fullName evidence="1">Uncharacterized protein</fullName>
    </submittedName>
</protein>
<gene>
    <name evidence="1" type="ORF">RO1_16770</name>
</gene>
<dbReference type="Proteomes" id="UP000008953">
    <property type="component" value="Chromosome"/>
</dbReference>
<dbReference type="KEGG" id="rix:RO1_16770"/>
<accession>D4KY22</accession>
<name>D4KY22_9FIRM</name>
<dbReference type="AlphaFoldDB" id="D4KY22"/>